<dbReference type="SUPFAM" id="SSF53098">
    <property type="entry name" value="Ribonuclease H-like"/>
    <property type="match status" value="1"/>
</dbReference>
<dbReference type="RefSeq" id="WP_338364780.1">
    <property type="nucleotide sequence ID" value="NZ_CAWVOK010000033.1"/>
</dbReference>
<organism evidence="2 3">
    <name type="scientific">Candidatus Xenohaliotis californiensis</name>
    <dbReference type="NCBI Taxonomy" id="84677"/>
    <lineage>
        <taxon>Bacteria</taxon>
        <taxon>Pseudomonadati</taxon>
        <taxon>Pseudomonadota</taxon>
        <taxon>Alphaproteobacteria</taxon>
        <taxon>Rickettsiales</taxon>
        <taxon>Anaplasmataceae</taxon>
        <taxon>Candidatus Xenohaliotis</taxon>
    </lineage>
</organism>
<sequence length="215" mass="24852">MSIIDNVKLYTNDLPDNIELIGDLAVDTEAMGLKITRDKLCLVQLKDTNGNICLVKFNDNNYSAPNLKKVLSDKNRVKIFHYARFDVAALYFYLNTWSEPVYCTKIASRLVRTYTSAHSLRELCYELLGVRLNKQQQCSNWGAEKLSKEQILYAASDVLHLHSLRDALDLLLRENNRYDLAKRCFECLHPMVELDINGWDPMALFNHSAFHSQQF</sequence>
<dbReference type="InterPro" id="IPR051086">
    <property type="entry name" value="RNase_D-like"/>
</dbReference>
<comment type="caution">
    <text evidence="2">The sequence shown here is derived from an EMBL/GenBank/DDBJ whole genome shotgun (WGS) entry which is preliminary data.</text>
</comment>
<dbReference type="InterPro" id="IPR036397">
    <property type="entry name" value="RNaseH_sf"/>
</dbReference>
<proteinExistence type="predicted"/>
<evidence type="ECO:0000259" key="1">
    <source>
        <dbReference type="SMART" id="SM00474"/>
    </source>
</evidence>
<dbReference type="Pfam" id="PF01612">
    <property type="entry name" value="DNA_pol_A_exo1"/>
    <property type="match status" value="1"/>
</dbReference>
<reference evidence="2 3" key="1">
    <citation type="submission" date="2024-01" db="EMBL/GenBank/DDBJ databases">
        <authorList>
            <person name="Kunselman E."/>
        </authorList>
    </citation>
    <scope>NUCLEOTIDE SEQUENCE [LARGE SCALE GENOMIC DNA]</scope>
    <source>
        <strain evidence="2">2 abalone samples</strain>
    </source>
</reference>
<dbReference type="PANTHER" id="PTHR47649">
    <property type="entry name" value="RIBONUCLEASE D"/>
    <property type="match status" value="1"/>
</dbReference>
<dbReference type="EMBL" id="CAWVOK010000033">
    <property type="protein sequence ID" value="CAK8163512.1"/>
    <property type="molecule type" value="Genomic_DNA"/>
</dbReference>
<protein>
    <submittedName>
        <fullName evidence="2">Ribonuclease D</fullName>
    </submittedName>
</protein>
<accession>A0ABM9N994</accession>
<evidence type="ECO:0000313" key="2">
    <source>
        <dbReference type="EMBL" id="CAK8163512.1"/>
    </source>
</evidence>
<dbReference type="PANTHER" id="PTHR47649:SF1">
    <property type="entry name" value="RIBONUCLEASE D"/>
    <property type="match status" value="1"/>
</dbReference>
<dbReference type="InterPro" id="IPR002562">
    <property type="entry name" value="3'-5'_exonuclease_dom"/>
</dbReference>
<dbReference type="Proteomes" id="UP001314181">
    <property type="component" value="Unassembled WGS sequence"/>
</dbReference>
<dbReference type="CDD" id="cd06142">
    <property type="entry name" value="RNaseD_exo"/>
    <property type="match status" value="1"/>
</dbReference>
<gene>
    <name evidence="2" type="primary">rnd</name>
    <name evidence="2" type="ORF">CAXC1_70036</name>
</gene>
<feature type="domain" description="3'-5' exonuclease" evidence="1">
    <location>
        <begin position="5"/>
        <end position="173"/>
    </location>
</feature>
<name>A0ABM9N994_9RICK</name>
<evidence type="ECO:0000313" key="3">
    <source>
        <dbReference type="Proteomes" id="UP001314181"/>
    </source>
</evidence>
<dbReference type="InterPro" id="IPR012337">
    <property type="entry name" value="RNaseH-like_sf"/>
</dbReference>
<keyword evidence="3" id="KW-1185">Reference proteome</keyword>
<dbReference type="SMART" id="SM00474">
    <property type="entry name" value="35EXOc"/>
    <property type="match status" value="1"/>
</dbReference>
<dbReference type="Gene3D" id="3.30.420.10">
    <property type="entry name" value="Ribonuclease H-like superfamily/Ribonuclease H"/>
    <property type="match status" value="1"/>
</dbReference>